<keyword evidence="2" id="KW-1185">Reference proteome</keyword>
<sequence>MFEFLFRVDNWIGPILKETDESKNADFFSLDNIPKGTNEFWDNHHQEGNKGFKKLRWSINFFYRELYYDFFREYFVIKFHI</sequence>
<organism evidence="1 2">
    <name type="scientific">Neobacillus rhizosphaerae</name>
    <dbReference type="NCBI Taxonomy" id="2880965"/>
    <lineage>
        <taxon>Bacteria</taxon>
        <taxon>Bacillati</taxon>
        <taxon>Bacillota</taxon>
        <taxon>Bacilli</taxon>
        <taxon>Bacillales</taxon>
        <taxon>Bacillaceae</taxon>
        <taxon>Neobacillus</taxon>
    </lineage>
</organism>
<evidence type="ECO:0000313" key="2">
    <source>
        <dbReference type="Proteomes" id="UP000838308"/>
    </source>
</evidence>
<name>A0ABN8KZE1_9BACI</name>
<proteinExistence type="predicted"/>
<dbReference type="RefSeq" id="WP_248737582.1">
    <property type="nucleotide sequence ID" value="NZ_CALBWS010000045.1"/>
</dbReference>
<evidence type="ECO:0000313" key="1">
    <source>
        <dbReference type="EMBL" id="CAH2717366.1"/>
    </source>
</evidence>
<gene>
    <name evidence="1" type="ORF">BACCIP111895_04558</name>
</gene>
<dbReference type="Proteomes" id="UP000838308">
    <property type="component" value="Unassembled WGS sequence"/>
</dbReference>
<accession>A0ABN8KZE1</accession>
<comment type="caution">
    <text evidence="1">The sequence shown here is derived from an EMBL/GenBank/DDBJ whole genome shotgun (WGS) entry which is preliminary data.</text>
</comment>
<reference evidence="1" key="1">
    <citation type="submission" date="2022-04" db="EMBL/GenBank/DDBJ databases">
        <authorList>
            <person name="Criscuolo A."/>
        </authorList>
    </citation>
    <scope>NUCLEOTIDE SEQUENCE</scope>
    <source>
        <strain evidence="1">CIP111895</strain>
    </source>
</reference>
<protein>
    <submittedName>
        <fullName evidence="1">Uncharacterized protein</fullName>
    </submittedName>
</protein>
<dbReference type="EMBL" id="CALBWS010000045">
    <property type="protein sequence ID" value="CAH2717366.1"/>
    <property type="molecule type" value="Genomic_DNA"/>
</dbReference>